<dbReference type="GO" id="GO:0009910">
    <property type="term" value="P:negative regulation of flower development"/>
    <property type="evidence" value="ECO:0007669"/>
    <property type="project" value="InterPro"/>
</dbReference>
<feature type="compositionally biased region" description="Basic and acidic residues" evidence="1">
    <location>
        <begin position="728"/>
        <end position="752"/>
    </location>
</feature>
<feature type="region of interest" description="Disordered" evidence="1">
    <location>
        <begin position="109"/>
        <end position="211"/>
    </location>
</feature>
<dbReference type="GO" id="GO:0045892">
    <property type="term" value="P:negative regulation of DNA-templated transcription"/>
    <property type="evidence" value="ECO:0007669"/>
    <property type="project" value="InterPro"/>
</dbReference>
<feature type="compositionally biased region" description="Polar residues" evidence="1">
    <location>
        <begin position="142"/>
        <end position="159"/>
    </location>
</feature>
<feature type="compositionally biased region" description="Polar residues" evidence="1">
    <location>
        <begin position="519"/>
        <end position="546"/>
    </location>
</feature>
<gene>
    <name evidence="2" type="ORF">Cgig2_009993</name>
</gene>
<dbReference type="InterPro" id="IPR034583">
    <property type="entry name" value="EMF1"/>
</dbReference>
<proteinExistence type="predicted"/>
<feature type="region of interest" description="Disordered" evidence="1">
    <location>
        <begin position="1243"/>
        <end position="1285"/>
    </location>
</feature>
<dbReference type="Proteomes" id="UP001153076">
    <property type="component" value="Unassembled WGS sequence"/>
</dbReference>
<feature type="compositionally biased region" description="Basic and acidic residues" evidence="1">
    <location>
        <begin position="116"/>
        <end position="126"/>
    </location>
</feature>
<feature type="region of interest" description="Disordered" evidence="1">
    <location>
        <begin position="366"/>
        <end position="424"/>
    </location>
</feature>
<dbReference type="OrthoDB" id="754229at2759"/>
<feature type="compositionally biased region" description="Acidic residues" evidence="1">
    <location>
        <begin position="306"/>
        <end position="320"/>
    </location>
</feature>
<protein>
    <recommendedName>
        <fullName evidence="4">Protein EMBRYONIC FLOWER 1-like</fullName>
    </recommendedName>
</protein>
<accession>A0A9Q1Q8R9</accession>
<feature type="region of interest" description="Disordered" evidence="1">
    <location>
        <begin position="1051"/>
        <end position="1085"/>
    </location>
</feature>
<evidence type="ECO:0008006" key="4">
    <source>
        <dbReference type="Google" id="ProtNLM"/>
    </source>
</evidence>
<feature type="compositionally biased region" description="Polar residues" evidence="1">
    <location>
        <begin position="577"/>
        <end position="609"/>
    </location>
</feature>
<feature type="region of interest" description="Disordered" evidence="1">
    <location>
        <begin position="286"/>
        <end position="325"/>
    </location>
</feature>
<name>A0A9Q1Q8R9_9CARY</name>
<evidence type="ECO:0000313" key="3">
    <source>
        <dbReference type="Proteomes" id="UP001153076"/>
    </source>
</evidence>
<feature type="region of interest" description="Disordered" evidence="1">
    <location>
        <begin position="1109"/>
        <end position="1131"/>
    </location>
</feature>
<feature type="compositionally biased region" description="Basic and acidic residues" evidence="1">
    <location>
        <begin position="167"/>
        <end position="177"/>
    </location>
</feature>
<dbReference type="PANTHER" id="PTHR35504:SF1">
    <property type="entry name" value="PROTEIN EMBRYONIC FLOWER 1"/>
    <property type="match status" value="1"/>
</dbReference>
<evidence type="ECO:0000313" key="2">
    <source>
        <dbReference type="EMBL" id="KAJ8432391.1"/>
    </source>
</evidence>
<dbReference type="GO" id="GO:0048367">
    <property type="term" value="P:shoot system development"/>
    <property type="evidence" value="ECO:0007669"/>
    <property type="project" value="InterPro"/>
</dbReference>
<feature type="compositionally biased region" description="Basic and acidic residues" evidence="1">
    <location>
        <begin position="1246"/>
        <end position="1271"/>
    </location>
</feature>
<dbReference type="EMBL" id="JAKOGI010000609">
    <property type="protein sequence ID" value="KAJ8432391.1"/>
    <property type="molecule type" value="Genomic_DNA"/>
</dbReference>
<reference evidence="2" key="1">
    <citation type="submission" date="2022-04" db="EMBL/GenBank/DDBJ databases">
        <title>Carnegiea gigantea Genome sequencing and assembly v2.</title>
        <authorList>
            <person name="Copetti D."/>
            <person name="Sanderson M.J."/>
            <person name="Burquez A."/>
            <person name="Wojciechowski M.F."/>
        </authorList>
    </citation>
    <scope>NUCLEOTIDE SEQUENCE</scope>
    <source>
        <strain evidence="2">SGP5-SGP5p</strain>
        <tissue evidence="2">Aerial part</tissue>
    </source>
</reference>
<feature type="region of interest" description="Disordered" evidence="1">
    <location>
        <begin position="437"/>
        <end position="483"/>
    </location>
</feature>
<organism evidence="2 3">
    <name type="scientific">Carnegiea gigantea</name>
    <dbReference type="NCBI Taxonomy" id="171969"/>
    <lineage>
        <taxon>Eukaryota</taxon>
        <taxon>Viridiplantae</taxon>
        <taxon>Streptophyta</taxon>
        <taxon>Embryophyta</taxon>
        <taxon>Tracheophyta</taxon>
        <taxon>Spermatophyta</taxon>
        <taxon>Magnoliopsida</taxon>
        <taxon>eudicotyledons</taxon>
        <taxon>Gunneridae</taxon>
        <taxon>Pentapetalae</taxon>
        <taxon>Caryophyllales</taxon>
        <taxon>Cactineae</taxon>
        <taxon>Cactaceae</taxon>
        <taxon>Cactoideae</taxon>
        <taxon>Echinocereeae</taxon>
        <taxon>Carnegiea</taxon>
    </lineage>
</organism>
<comment type="caution">
    <text evidence="2">The sequence shown here is derived from an EMBL/GenBank/DDBJ whole genome shotgun (WGS) entry which is preliminary data.</text>
</comment>
<dbReference type="PANTHER" id="PTHR35504">
    <property type="entry name" value="PROTEIN EMBRYONIC FLOWER 1"/>
    <property type="match status" value="1"/>
</dbReference>
<feature type="compositionally biased region" description="Basic residues" evidence="1">
    <location>
        <begin position="1272"/>
        <end position="1285"/>
    </location>
</feature>
<feature type="region of interest" description="Disordered" evidence="1">
    <location>
        <begin position="518"/>
        <end position="615"/>
    </location>
</feature>
<feature type="region of interest" description="Disordered" evidence="1">
    <location>
        <begin position="702"/>
        <end position="752"/>
    </location>
</feature>
<evidence type="ECO:0000256" key="1">
    <source>
        <dbReference type="SAM" id="MobiDB-lite"/>
    </source>
</evidence>
<sequence>MAGTAVVELNQQSDSSLVTKSTRQHQLTINDSIAVDNNPSCVKHAAKCNHFSIRGYVSEIRKRDPKLCNPFAPYGSHGDFIEPNHELPPMEVPNFRWWQCGGCVPEAAGVSSGTGKEGEKPAHKADGGMQNGQASKVDAPTGRNSEASTSTDSNDNRNLVPTICADPKGKGKAHAEDELPPLTGHENGFLMDPSSQGTPQQNTNVAEARQSDNDEAALRLRCNENGLPESHHKDCRFDRVDRGAPEDVNREANIADENGVERTRDSSDAQCADALSNRMRTDKVAGIVDGSSSDGKGRLIALPDLNECDGEPPDDDDGDNDNDHEVFAPTGIILCEEDDDYLGADHRKTPKVRLLSDLLGLKENQNDAKVKKKNHSLATPPAGPATSKSMVSDSQGQSPMNDNAKRKRMGSQDEGTSKSMDVRGLINGNKKHKSLYEEISESDSEDKSAEMVSETLMKKRTKSTLGKNPLLEKKSKRMKVDNVGSAISRQRIIPKVSHDKERSSEKLVSADAVIGKAVQSGNSDRVTDLPQKSNVFPQTNERNSALTKKKVKTPQAAKEHPSVVPSKNHASRECSAIRNTKNVVQKNAENEQNQPSERGSTGKRSQHFPNSYFPLGKDQIRTSLVKGGFYPLPSQPESLFLDGGSLRRPSEDRNIGEGSAIFRAPITASFTGGRVDGNGERIISPTTNAKGKHVWIPEADEAGLPPLQPRVKQVPDSVAKQKGQATEVRGRDIDINSIPPDDKVPEQGPGDRDDIPMDIVELMAKNQYERNLSDPKDQHFPITVASYGKNVRSNGNGSVYGENMPIFGQSHFLSMQKPLPNDARNILANRFHDMGSSKQKMFGPFADYNCNHLSIRGDLRENAVSATSLSANQPQGQEHISPYSPLNFSANSWNGQMGTQRHPPSFLQAMESHTRFRGASPRPNVETRVWPPVMSNRMPVGITNPDMLSQSSSALNEGRAHHQPSSTILSFNLGKQNMSFSNGYNTSGHLESSVGGKQKGVGSVDLYSNEAISAMHLLSLMQTGATVQPPAPSSLDGKPELLKRSMVLPNQQYKHHSSTREAVPQKAGASSSRQPLLGNNGRTSLQGNNSCHPCYSAVPTAFPFSSSSPNTGGVGRNSGFISPIPLTSRGQRSIETPHFPTLGAQKPTSSDVSRKGQLAAALDKGKSIMSSTTLDEGRGIMSSATSLIPLQGPKDSHSPNCLFGLAARHDEGTVSPVSQKEICMVNRNPSEFNDLRELSKYMIGPEDLKPRGMAREKPGRPRGDAKKQENRTKKHIPTGKEHRKS</sequence>
<feature type="compositionally biased region" description="Polar residues" evidence="1">
    <location>
        <begin position="386"/>
        <end position="401"/>
    </location>
</feature>
<feature type="compositionally biased region" description="Polar residues" evidence="1">
    <location>
        <begin position="193"/>
        <end position="205"/>
    </location>
</feature>
<keyword evidence="3" id="KW-1185">Reference proteome</keyword>